<feature type="region of interest" description="Disordered" evidence="1">
    <location>
        <begin position="513"/>
        <end position="537"/>
    </location>
</feature>
<protein>
    <submittedName>
        <fullName evidence="2">Uncharacterized protein</fullName>
    </submittedName>
</protein>
<organism evidence="2 3">
    <name type="scientific">Elysia chlorotica</name>
    <name type="common">Eastern emerald elysia</name>
    <name type="synonym">Sea slug</name>
    <dbReference type="NCBI Taxonomy" id="188477"/>
    <lineage>
        <taxon>Eukaryota</taxon>
        <taxon>Metazoa</taxon>
        <taxon>Spiralia</taxon>
        <taxon>Lophotrochozoa</taxon>
        <taxon>Mollusca</taxon>
        <taxon>Gastropoda</taxon>
        <taxon>Heterobranchia</taxon>
        <taxon>Euthyneura</taxon>
        <taxon>Panpulmonata</taxon>
        <taxon>Sacoglossa</taxon>
        <taxon>Placobranchoidea</taxon>
        <taxon>Plakobranchidae</taxon>
        <taxon>Elysia</taxon>
    </lineage>
</organism>
<feature type="compositionally biased region" description="Polar residues" evidence="1">
    <location>
        <begin position="474"/>
        <end position="483"/>
    </location>
</feature>
<dbReference type="OrthoDB" id="5981837at2759"/>
<dbReference type="PANTHER" id="PTHR33766">
    <property type="entry name" value="PROTEIN FAM181B"/>
    <property type="match status" value="1"/>
</dbReference>
<sequence>MMASNDSSSCPRSDLGNLTYDLDTVTLLNFLDVAACTIKMALERPPRSRRKVNHRKYLQTQLKRKESLFGSKSKDKKVSTSKRCKRESSKLGLQNKSLKALFDLKKLQKKNNDHLVTAENEQSSPIANEAKQLPTGDANSKSASFKQKKLPPSFFVEPAARQGNPEGQPTPQQTPQKMVYSTSYAGNNLPNLDRYTTPGSTLLDHCSTSSGMDTNTRVYPHYSQRIHFTPNSGQCHTSDNLYQQSSTSIGEHALSFSPSVLYPPFPPPSPVPDNYSNHSSFPISVNSGSTLPNDTLESILDHNELHALLSGNSWSNDDARSGGETSPGNNTASLVLNESAMSATSAHVQKAFPGNHTDGESVCDFNFGRQSFIDMSCSDGLGMVTPSPSPASIDVESLKSPSWSTCVFATQDSSGWSNPLNDTPTGFSQSSPYSHSAGSCYSDQDCYEETTFFTLCSRSDTPAATAVSMSSDGQILSHNSGGTSQSDFSQPSTFQSQFQVQQFRELPDYYADASLHNDTGSEKEPYHLSSTDPRHPQPREMIFAAAPGRSSHNPDTCLDLDYRDNNLSPMIPVPCQMPDGSMADSISLSLVNRSNKKSLPGFPEAFPTHVSSAR</sequence>
<gene>
    <name evidence="2" type="ORF">EGW08_004952</name>
</gene>
<dbReference type="AlphaFoldDB" id="A0A3S1BMS8"/>
<feature type="region of interest" description="Disordered" evidence="1">
    <location>
        <begin position="116"/>
        <end position="150"/>
    </location>
</feature>
<accession>A0A3S1BMS8</accession>
<dbReference type="Proteomes" id="UP000271974">
    <property type="component" value="Unassembled WGS sequence"/>
</dbReference>
<reference evidence="2 3" key="1">
    <citation type="submission" date="2019-01" db="EMBL/GenBank/DDBJ databases">
        <title>A draft genome assembly of the solar-powered sea slug Elysia chlorotica.</title>
        <authorList>
            <person name="Cai H."/>
            <person name="Li Q."/>
            <person name="Fang X."/>
            <person name="Li J."/>
            <person name="Curtis N.E."/>
            <person name="Altenburger A."/>
            <person name="Shibata T."/>
            <person name="Feng M."/>
            <person name="Maeda T."/>
            <person name="Schwartz J.A."/>
            <person name="Shigenobu S."/>
            <person name="Lundholm N."/>
            <person name="Nishiyama T."/>
            <person name="Yang H."/>
            <person name="Hasebe M."/>
            <person name="Li S."/>
            <person name="Pierce S.K."/>
            <person name="Wang J."/>
        </authorList>
    </citation>
    <scope>NUCLEOTIDE SEQUENCE [LARGE SCALE GENOMIC DNA]</scope>
    <source>
        <strain evidence="2">EC2010</strain>
        <tissue evidence="2">Whole organism of an adult</tissue>
    </source>
</reference>
<keyword evidence="3" id="KW-1185">Reference proteome</keyword>
<feature type="region of interest" description="Disordered" evidence="1">
    <location>
        <begin position="474"/>
        <end position="495"/>
    </location>
</feature>
<evidence type="ECO:0000256" key="1">
    <source>
        <dbReference type="SAM" id="MobiDB-lite"/>
    </source>
</evidence>
<dbReference type="STRING" id="188477.A0A3S1BMS8"/>
<feature type="compositionally biased region" description="Basic and acidic residues" evidence="1">
    <location>
        <begin position="63"/>
        <end position="78"/>
    </location>
</feature>
<dbReference type="PANTHER" id="PTHR33766:SF2">
    <property type="entry name" value="PROTEIN FAM181B"/>
    <property type="match status" value="1"/>
</dbReference>
<comment type="caution">
    <text evidence="2">The sequence shown here is derived from an EMBL/GenBank/DDBJ whole genome shotgun (WGS) entry which is preliminary data.</text>
</comment>
<evidence type="ECO:0000313" key="3">
    <source>
        <dbReference type="Proteomes" id="UP000271974"/>
    </source>
</evidence>
<dbReference type="InterPro" id="IPR029359">
    <property type="entry name" value="FAM181"/>
</dbReference>
<proteinExistence type="predicted"/>
<feature type="compositionally biased region" description="Basic and acidic residues" evidence="1">
    <location>
        <begin position="519"/>
        <end position="537"/>
    </location>
</feature>
<evidence type="ECO:0000313" key="2">
    <source>
        <dbReference type="EMBL" id="RUS87272.1"/>
    </source>
</evidence>
<feature type="region of interest" description="Disordered" evidence="1">
    <location>
        <begin position="63"/>
        <end position="90"/>
    </location>
</feature>
<feature type="compositionally biased region" description="Low complexity" evidence="1">
    <location>
        <begin position="484"/>
        <end position="495"/>
    </location>
</feature>
<name>A0A3S1BMS8_ELYCH</name>
<dbReference type="EMBL" id="RQTK01000115">
    <property type="protein sequence ID" value="RUS87272.1"/>
    <property type="molecule type" value="Genomic_DNA"/>
</dbReference>